<comment type="similarity">
    <text evidence="4">Belongs to the FRG1 family.</text>
</comment>
<dbReference type="PANTHER" id="PTHR12928:SF0">
    <property type="entry name" value="FSHD REGION GENE 1"/>
    <property type="match status" value="1"/>
</dbReference>
<evidence type="ECO:0000256" key="9">
    <source>
        <dbReference type="ARBA" id="ARBA00023242"/>
    </source>
</evidence>
<dbReference type="EMBL" id="JABFTP020000124">
    <property type="protein sequence ID" value="KAL3278812.1"/>
    <property type="molecule type" value="Genomic_DNA"/>
</dbReference>
<evidence type="ECO:0000256" key="3">
    <source>
        <dbReference type="ARBA" id="ARBA00004604"/>
    </source>
</evidence>
<evidence type="ECO:0000256" key="10">
    <source>
        <dbReference type="ARBA" id="ARBA00072064"/>
    </source>
</evidence>
<dbReference type="Pfam" id="PF06229">
    <property type="entry name" value="FRG1"/>
    <property type="match status" value="1"/>
</dbReference>
<evidence type="ECO:0000256" key="5">
    <source>
        <dbReference type="ARBA" id="ARBA00022490"/>
    </source>
</evidence>
<keyword evidence="8" id="KW-0698">rRNA processing</keyword>
<dbReference type="CDD" id="cd23338">
    <property type="entry name" value="beta-trefoil_FSCN_FRG1"/>
    <property type="match status" value="1"/>
</dbReference>
<evidence type="ECO:0000256" key="7">
    <source>
        <dbReference type="ARBA" id="ARBA00022541"/>
    </source>
</evidence>
<dbReference type="GO" id="GO:0015030">
    <property type="term" value="C:Cajal body"/>
    <property type="evidence" value="ECO:0007669"/>
    <property type="project" value="UniProtKB-SubCell"/>
</dbReference>
<proteinExistence type="inferred from homology"/>
<dbReference type="AlphaFoldDB" id="A0ABD2NJF1"/>
<dbReference type="InterPro" id="IPR008999">
    <property type="entry name" value="Actin-crosslinking"/>
</dbReference>
<reference evidence="11 12" key="1">
    <citation type="journal article" date="2021" name="BMC Biol.">
        <title>Horizontally acquired antibacterial genes associated with adaptive radiation of ladybird beetles.</title>
        <authorList>
            <person name="Li H.S."/>
            <person name="Tang X.F."/>
            <person name="Huang Y.H."/>
            <person name="Xu Z.Y."/>
            <person name="Chen M.L."/>
            <person name="Du X.Y."/>
            <person name="Qiu B.Y."/>
            <person name="Chen P.T."/>
            <person name="Zhang W."/>
            <person name="Slipinski A."/>
            <person name="Escalona H.E."/>
            <person name="Waterhouse R.M."/>
            <person name="Zwick A."/>
            <person name="Pang H."/>
        </authorList>
    </citation>
    <scope>NUCLEOTIDE SEQUENCE [LARGE SCALE GENOMIC DNA]</scope>
    <source>
        <strain evidence="11">SYSU2018</strain>
    </source>
</reference>
<protein>
    <recommendedName>
        <fullName evidence="10">Protein FRG1 homolog</fullName>
    </recommendedName>
</protein>
<dbReference type="GO" id="GO:0005730">
    <property type="term" value="C:nucleolus"/>
    <property type="evidence" value="ECO:0007669"/>
    <property type="project" value="UniProtKB-SubCell"/>
</dbReference>
<comment type="caution">
    <text evidence="11">The sequence shown here is derived from an EMBL/GenBank/DDBJ whole genome shotgun (WGS) entry which is preliminary data.</text>
</comment>
<dbReference type="SUPFAM" id="SSF50405">
    <property type="entry name" value="Actin-crosslinking proteins"/>
    <property type="match status" value="1"/>
</dbReference>
<name>A0ABD2NJF1_9CUCU</name>
<gene>
    <name evidence="11" type="ORF">HHI36_016334</name>
</gene>
<evidence type="ECO:0000256" key="4">
    <source>
        <dbReference type="ARBA" id="ARBA00010878"/>
    </source>
</evidence>
<evidence type="ECO:0000256" key="8">
    <source>
        <dbReference type="ARBA" id="ARBA00022552"/>
    </source>
</evidence>
<dbReference type="GO" id="GO:0007517">
    <property type="term" value="P:muscle organ development"/>
    <property type="evidence" value="ECO:0007669"/>
    <property type="project" value="UniProtKB-KW"/>
</dbReference>
<dbReference type="Gene3D" id="2.80.10.50">
    <property type="match status" value="1"/>
</dbReference>
<dbReference type="PANTHER" id="PTHR12928">
    <property type="entry name" value="FRG1 PROTEIN"/>
    <property type="match status" value="1"/>
</dbReference>
<dbReference type="FunFam" id="2.80.10.50:FF:000061">
    <property type="entry name" value="Protein FRG1"/>
    <property type="match status" value="1"/>
</dbReference>
<evidence type="ECO:0000313" key="11">
    <source>
        <dbReference type="EMBL" id="KAL3278812.1"/>
    </source>
</evidence>
<accession>A0ABD2NJF1</accession>
<keyword evidence="9" id="KW-0539">Nucleus</keyword>
<organism evidence="11 12">
    <name type="scientific">Cryptolaemus montrouzieri</name>
    <dbReference type="NCBI Taxonomy" id="559131"/>
    <lineage>
        <taxon>Eukaryota</taxon>
        <taxon>Metazoa</taxon>
        <taxon>Ecdysozoa</taxon>
        <taxon>Arthropoda</taxon>
        <taxon>Hexapoda</taxon>
        <taxon>Insecta</taxon>
        <taxon>Pterygota</taxon>
        <taxon>Neoptera</taxon>
        <taxon>Endopterygota</taxon>
        <taxon>Coleoptera</taxon>
        <taxon>Polyphaga</taxon>
        <taxon>Cucujiformia</taxon>
        <taxon>Coccinelloidea</taxon>
        <taxon>Coccinellidae</taxon>
        <taxon>Scymninae</taxon>
        <taxon>Scymnini</taxon>
        <taxon>Cryptolaemus</taxon>
    </lineage>
</organism>
<dbReference type="GO" id="GO:0005737">
    <property type="term" value="C:cytoplasm"/>
    <property type="evidence" value="ECO:0007669"/>
    <property type="project" value="UniProtKB-SubCell"/>
</dbReference>
<evidence type="ECO:0000256" key="1">
    <source>
        <dbReference type="ARBA" id="ARBA00004408"/>
    </source>
</evidence>
<evidence type="ECO:0000256" key="6">
    <source>
        <dbReference type="ARBA" id="ARBA00022517"/>
    </source>
</evidence>
<keyword evidence="7" id="KW-0517">Myogenesis</keyword>
<keyword evidence="12" id="KW-1185">Reference proteome</keyword>
<keyword evidence="6" id="KW-0690">Ribosome biogenesis</keyword>
<sequence>MTIRESNKPKKRKHKERKIIQAPVVDKDALNHGNWWKTNKIEEITGSVAIEFGTNGTYVKALDNGLFTLGAPHDDGEGPSPEEILTAVYINEKKVAFKSGYNKYLRVEKDGTVTGRSDAIGPMEQWEPVFQDGNLALQGFNECFFGVNPIDDAIIAKSKKAGENEILTVRSHTVREVNPLKDVPTEEQGDIKQIEENYVRKFQKFQDKRLRISKEDTKQLEKAKDEGIFHETLLDRRSKMKADRYCK</sequence>
<dbReference type="GO" id="GO:0006364">
    <property type="term" value="P:rRNA processing"/>
    <property type="evidence" value="ECO:0007669"/>
    <property type="project" value="UniProtKB-KW"/>
</dbReference>
<comment type="subcellular location">
    <subcellularLocation>
        <location evidence="2">Cytoplasm</location>
    </subcellularLocation>
    <subcellularLocation>
        <location evidence="1">Nucleus</location>
        <location evidence="1">Cajal body</location>
    </subcellularLocation>
    <subcellularLocation>
        <location evidence="3">Nucleus</location>
        <location evidence="3">Nucleolus</location>
    </subcellularLocation>
</comment>
<evidence type="ECO:0000313" key="12">
    <source>
        <dbReference type="Proteomes" id="UP001516400"/>
    </source>
</evidence>
<dbReference type="Proteomes" id="UP001516400">
    <property type="component" value="Unassembled WGS sequence"/>
</dbReference>
<dbReference type="InterPro" id="IPR010414">
    <property type="entry name" value="FRG1"/>
</dbReference>
<keyword evidence="5" id="KW-0963">Cytoplasm</keyword>
<evidence type="ECO:0000256" key="2">
    <source>
        <dbReference type="ARBA" id="ARBA00004496"/>
    </source>
</evidence>